<reference evidence="3 4" key="1">
    <citation type="submission" date="2016-04" db="EMBL/GenBank/DDBJ databases">
        <authorList>
            <person name="Chen L."/>
            <person name="Zhuang W."/>
            <person name="Wang G."/>
        </authorList>
    </citation>
    <scope>NUCLEOTIDE SEQUENCE [LARGE SCALE GENOMIC DNA]</scope>
    <source>
        <strain evidence="4">GR20</strain>
    </source>
</reference>
<dbReference type="Pfam" id="PF03432">
    <property type="entry name" value="Relaxase"/>
    <property type="match status" value="1"/>
</dbReference>
<name>A0ABX3NRZ6_9BACT</name>
<keyword evidence="4" id="KW-1185">Reference proteome</keyword>
<evidence type="ECO:0000259" key="2">
    <source>
        <dbReference type="Pfam" id="PF03432"/>
    </source>
</evidence>
<dbReference type="EMBL" id="LWBO01000028">
    <property type="protein sequence ID" value="OQP44277.1"/>
    <property type="molecule type" value="Genomic_DNA"/>
</dbReference>
<dbReference type="RefSeq" id="WP_014219610.1">
    <property type="nucleotide sequence ID" value="NZ_LWBO01000028.1"/>
</dbReference>
<proteinExistence type="predicted"/>
<feature type="coiled-coil region" evidence="1">
    <location>
        <begin position="258"/>
        <end position="304"/>
    </location>
</feature>
<organism evidence="3 4">
    <name type="scientific">Niastella koreensis</name>
    <dbReference type="NCBI Taxonomy" id="354356"/>
    <lineage>
        <taxon>Bacteria</taxon>
        <taxon>Pseudomonadati</taxon>
        <taxon>Bacteroidota</taxon>
        <taxon>Chitinophagia</taxon>
        <taxon>Chitinophagales</taxon>
        <taxon>Chitinophagaceae</taxon>
        <taxon>Niastella</taxon>
    </lineage>
</organism>
<evidence type="ECO:0000256" key="1">
    <source>
        <dbReference type="SAM" id="Coils"/>
    </source>
</evidence>
<dbReference type="Proteomes" id="UP000192277">
    <property type="component" value="Unassembled WGS sequence"/>
</dbReference>
<dbReference type="InterPro" id="IPR005094">
    <property type="entry name" value="Endonuclease_MobA/VirD2"/>
</dbReference>
<gene>
    <name evidence="3" type="ORF">A4D02_35460</name>
</gene>
<feature type="domain" description="MobA/VirD2-like nuclease" evidence="2">
    <location>
        <begin position="33"/>
        <end position="147"/>
    </location>
</feature>
<protein>
    <submittedName>
        <fullName evidence="3">Relaxase</fullName>
    </submittedName>
</protein>
<accession>A0ABX3NRZ6</accession>
<keyword evidence="1" id="KW-0175">Coiled coil</keyword>
<sequence length="309" mass="36371">MVVRGNSRGNGAQLADYLMLQADNDNVRVFDIRGTSQPDNLKASLLEMSLTSELTRSQKGLYHAQINPAYGEDKKMQPEDWSKAADIMEKELKLNGQKRVIVFHEKKGRLHAHVVWERYDHEKGKMVSDSYSRLAQDRARKTMEKEFEQKPTPIRNKRQPEIQRTLTEVWQKTKTGAEFVKEAFQKGYVVAKGQLRRPFMVVDDTGRSFDLIRQLKGTKTKEVRERLQRETLPTEKEAILQVRERQTAKTVDPWSHVREREAQMATLVEQKKQELQQEIIETERERLVRQLKEQLERNRQQNKEKGFER</sequence>
<evidence type="ECO:0000313" key="3">
    <source>
        <dbReference type="EMBL" id="OQP44277.1"/>
    </source>
</evidence>
<comment type="caution">
    <text evidence="3">The sequence shown here is derived from an EMBL/GenBank/DDBJ whole genome shotgun (WGS) entry which is preliminary data.</text>
</comment>
<evidence type="ECO:0000313" key="4">
    <source>
        <dbReference type="Proteomes" id="UP000192277"/>
    </source>
</evidence>